<feature type="transmembrane region" description="Helical" evidence="12">
    <location>
        <begin position="190"/>
        <end position="213"/>
    </location>
</feature>
<dbReference type="AlphaFoldDB" id="Q23JH7"/>
<dbReference type="GeneID" id="7824410"/>
<evidence type="ECO:0000256" key="11">
    <source>
        <dbReference type="SAM" id="MobiDB-lite"/>
    </source>
</evidence>
<feature type="domain" description="Palmitoyltransferase DHHC" evidence="13">
    <location>
        <begin position="145"/>
        <end position="280"/>
    </location>
</feature>
<dbReference type="HOGENOM" id="CLU_338198_0_0_1"/>
<evidence type="ECO:0000256" key="2">
    <source>
        <dbReference type="ARBA" id="ARBA00012210"/>
    </source>
</evidence>
<evidence type="ECO:0000256" key="4">
    <source>
        <dbReference type="ARBA" id="ARBA00022692"/>
    </source>
</evidence>
<comment type="catalytic activity">
    <reaction evidence="10">
        <text>L-cysteinyl-[protein] + hexadecanoyl-CoA = S-hexadecanoyl-L-cysteinyl-[protein] + CoA</text>
        <dbReference type="Rhea" id="RHEA:36683"/>
        <dbReference type="Rhea" id="RHEA-COMP:10131"/>
        <dbReference type="Rhea" id="RHEA-COMP:11032"/>
        <dbReference type="ChEBI" id="CHEBI:29950"/>
        <dbReference type="ChEBI" id="CHEBI:57287"/>
        <dbReference type="ChEBI" id="CHEBI:57379"/>
        <dbReference type="ChEBI" id="CHEBI:74151"/>
        <dbReference type="EC" id="2.3.1.225"/>
    </reaction>
</comment>
<evidence type="ECO:0000256" key="1">
    <source>
        <dbReference type="ARBA" id="ARBA00004127"/>
    </source>
</evidence>
<dbReference type="RefSeq" id="XP_001016912.2">
    <property type="nucleotide sequence ID" value="XM_001016912.2"/>
</dbReference>
<dbReference type="EMBL" id="GG662689">
    <property type="protein sequence ID" value="EAR96667.2"/>
    <property type="molecule type" value="Genomic_DNA"/>
</dbReference>
<feature type="transmembrane region" description="Helical" evidence="12">
    <location>
        <begin position="244"/>
        <end position="263"/>
    </location>
</feature>
<gene>
    <name evidence="14" type="ORF">TTHERM_00979800</name>
</gene>
<keyword evidence="7" id="KW-0564">Palmitate</keyword>
<dbReference type="GO" id="GO:0005783">
    <property type="term" value="C:endoplasmic reticulum"/>
    <property type="evidence" value="ECO:0007669"/>
    <property type="project" value="TreeGrafter"/>
</dbReference>
<proteinExistence type="predicted"/>
<dbReference type="InterPro" id="IPR001594">
    <property type="entry name" value="Palmitoyltrfase_DHHC"/>
</dbReference>
<dbReference type="OrthoDB" id="9909019at2759"/>
<evidence type="ECO:0000256" key="12">
    <source>
        <dbReference type="SAM" id="Phobius"/>
    </source>
</evidence>
<dbReference type="GO" id="GO:0006612">
    <property type="term" value="P:protein targeting to membrane"/>
    <property type="evidence" value="ECO:0007669"/>
    <property type="project" value="TreeGrafter"/>
</dbReference>
<dbReference type="InterPro" id="IPR039859">
    <property type="entry name" value="PFA4/ZDH16/20/ERF2-like"/>
</dbReference>
<evidence type="ECO:0000256" key="10">
    <source>
        <dbReference type="ARBA" id="ARBA00048048"/>
    </source>
</evidence>
<dbReference type="PROSITE" id="PS50216">
    <property type="entry name" value="DHHC"/>
    <property type="match status" value="1"/>
</dbReference>
<dbReference type="PANTHER" id="PTHR22883:SF43">
    <property type="entry name" value="PALMITOYLTRANSFERASE APP"/>
    <property type="match status" value="1"/>
</dbReference>
<name>Q23JH7_TETTS</name>
<dbReference type="eggNOG" id="KOG1311">
    <property type="taxonomic scope" value="Eukaryota"/>
</dbReference>
<keyword evidence="8" id="KW-0449">Lipoprotein</keyword>
<dbReference type="GO" id="GO:0019706">
    <property type="term" value="F:protein-cysteine S-palmitoyltransferase activity"/>
    <property type="evidence" value="ECO:0007669"/>
    <property type="project" value="UniProtKB-EC"/>
</dbReference>
<evidence type="ECO:0000259" key="13">
    <source>
        <dbReference type="Pfam" id="PF01529"/>
    </source>
</evidence>
<evidence type="ECO:0000256" key="7">
    <source>
        <dbReference type="ARBA" id="ARBA00023139"/>
    </source>
</evidence>
<dbReference type="InParanoid" id="Q23JH7"/>
<feature type="region of interest" description="Disordered" evidence="11">
    <location>
        <begin position="410"/>
        <end position="484"/>
    </location>
</feature>
<dbReference type="EC" id="2.3.1.225" evidence="2"/>
<feature type="transmembrane region" description="Helical" evidence="12">
    <location>
        <begin position="47"/>
        <end position="66"/>
    </location>
</feature>
<dbReference type="Proteomes" id="UP000009168">
    <property type="component" value="Unassembled WGS sequence"/>
</dbReference>
<evidence type="ECO:0000256" key="9">
    <source>
        <dbReference type="ARBA" id="ARBA00023315"/>
    </source>
</evidence>
<keyword evidence="5 12" id="KW-1133">Transmembrane helix</keyword>
<evidence type="ECO:0000313" key="14">
    <source>
        <dbReference type="EMBL" id="EAR96667.2"/>
    </source>
</evidence>
<feature type="region of interest" description="Disordered" evidence="11">
    <location>
        <begin position="731"/>
        <end position="758"/>
    </location>
</feature>
<evidence type="ECO:0000256" key="6">
    <source>
        <dbReference type="ARBA" id="ARBA00023136"/>
    </source>
</evidence>
<keyword evidence="3" id="KW-0808">Transferase</keyword>
<sequence>MNEFQVFQFKKKQIEVNENTLYKDIWSSNSRIYLKGLLILGSEPKNFLFSFAFFNCCCFVFYFCVLNFQKEPNFAQILITLILHLFCDYLLFKASTTDPGIIPKNVYCCSTDKELLDIPQIPSSGVGSNKIIASNLAIQTSYLRIKICRTCGVHRPPRSMHCAFCNNCVENFDHHCPWLGTCIGKRNYKYFFGFITFLLMMIINFIVSCFIYYDLQISEIKGKDETASLNYAFTKSLKSNPIPLILGIVALIAVWFILALWLYHVNLCILNSTTTERLKKIYLSFHNPFQIQNLLKYYIKCLVRGTIKSKLSPMASVYSQISTTEYSKMAQSHKFIGKKFIMPLKKDSEEDVKENDKSKSVKLQPEDELQYQEHERSKVMCRSEYDQPNQQSQYQNSQKRYSQIIRINSNPAIHQTDQSQKSIAQIGNQEKKSQPSTSNIHKEEGNSAMSSIKPPSPKKTKSIFKYSPNAKSGNLNPEFQKEDENQNQNLNLSNRRLQDLSPNKSNLQIKNEAVPSKITKDSTLNTNESHAFEDFNFDIQNQNLPQNNSMYNIQSEVLPQLTDIPLQKISDFQQNALRNQNEVFDMFDEKEKIPEEIYPNINSNHQFYNNQFQTPSPDQINYKEREEALTKKQIQPFNQNQSHQVQQQQAEFSYSKNVIQSRQISLNEYSFNQLHPKTKNQIDVIQSSKINQGTPIQNQDVYCESNKLQAKGLNLENEFKNLEFSEVQINHDQKEKKSRKEQQPNQKTESFLSSKGGQQKFSLPQYDEIKFESLQNLEVMSKTSDVKQEQVSQQIQKYSKTISLGSSQKQEEKTAFNDNLYSSNNKKASPALHNIGEPFIAYFQSIETNNGGTPQYINSSRKLSPGFHNMASNRFNFSSDQSPLNKKNNQINENIQEVFEVNSQSNQITQKDTQKIQLQIQ</sequence>
<keyword evidence="6 12" id="KW-0472">Membrane</keyword>
<feature type="compositionally biased region" description="Polar residues" evidence="11">
    <location>
        <begin position="410"/>
        <end position="439"/>
    </location>
</feature>
<accession>Q23JH7</accession>
<comment type="subcellular location">
    <subcellularLocation>
        <location evidence="1">Endomembrane system</location>
        <topology evidence="1">Multi-pass membrane protein</topology>
    </subcellularLocation>
</comment>
<evidence type="ECO:0000256" key="5">
    <source>
        <dbReference type="ARBA" id="ARBA00022989"/>
    </source>
</evidence>
<feature type="compositionally biased region" description="Basic and acidic residues" evidence="11">
    <location>
        <begin position="731"/>
        <end position="742"/>
    </location>
</feature>
<keyword evidence="9" id="KW-0012">Acyltransferase</keyword>
<keyword evidence="15" id="KW-1185">Reference proteome</keyword>
<dbReference type="STRING" id="312017.Q23JH7"/>
<dbReference type="KEGG" id="tet:TTHERM_00979800"/>
<dbReference type="PANTHER" id="PTHR22883">
    <property type="entry name" value="ZINC FINGER DHHC DOMAIN CONTAINING PROTEIN"/>
    <property type="match status" value="1"/>
</dbReference>
<feature type="compositionally biased region" description="Polar residues" evidence="11">
    <location>
        <begin position="743"/>
        <end position="758"/>
    </location>
</feature>
<dbReference type="Pfam" id="PF01529">
    <property type="entry name" value="DHHC"/>
    <property type="match status" value="1"/>
</dbReference>
<keyword evidence="4 12" id="KW-0812">Transmembrane</keyword>
<protein>
    <recommendedName>
        <fullName evidence="2">protein S-acyltransferase</fullName>
        <ecNumber evidence="2">2.3.1.225</ecNumber>
    </recommendedName>
</protein>
<organism evidence="14 15">
    <name type="scientific">Tetrahymena thermophila (strain SB210)</name>
    <dbReference type="NCBI Taxonomy" id="312017"/>
    <lineage>
        <taxon>Eukaryota</taxon>
        <taxon>Sar</taxon>
        <taxon>Alveolata</taxon>
        <taxon>Ciliophora</taxon>
        <taxon>Intramacronucleata</taxon>
        <taxon>Oligohymenophorea</taxon>
        <taxon>Hymenostomatida</taxon>
        <taxon>Tetrahymenina</taxon>
        <taxon>Tetrahymenidae</taxon>
        <taxon>Tetrahymena</taxon>
    </lineage>
</organism>
<evidence type="ECO:0000256" key="3">
    <source>
        <dbReference type="ARBA" id="ARBA00022679"/>
    </source>
</evidence>
<reference evidence="15" key="1">
    <citation type="journal article" date="2006" name="PLoS Biol.">
        <title>Macronuclear genome sequence of the ciliate Tetrahymena thermophila, a model eukaryote.</title>
        <authorList>
            <person name="Eisen J.A."/>
            <person name="Coyne R.S."/>
            <person name="Wu M."/>
            <person name="Wu D."/>
            <person name="Thiagarajan M."/>
            <person name="Wortman J.R."/>
            <person name="Badger J.H."/>
            <person name="Ren Q."/>
            <person name="Amedeo P."/>
            <person name="Jones K.M."/>
            <person name="Tallon L.J."/>
            <person name="Delcher A.L."/>
            <person name="Salzberg S.L."/>
            <person name="Silva J.C."/>
            <person name="Haas B.J."/>
            <person name="Majoros W.H."/>
            <person name="Farzad M."/>
            <person name="Carlton J.M."/>
            <person name="Smith R.K. Jr."/>
            <person name="Garg J."/>
            <person name="Pearlman R.E."/>
            <person name="Karrer K.M."/>
            <person name="Sun L."/>
            <person name="Manning G."/>
            <person name="Elde N.C."/>
            <person name="Turkewitz A.P."/>
            <person name="Asai D.J."/>
            <person name="Wilkes D.E."/>
            <person name="Wang Y."/>
            <person name="Cai H."/>
            <person name="Collins K."/>
            <person name="Stewart B.A."/>
            <person name="Lee S.R."/>
            <person name="Wilamowska K."/>
            <person name="Weinberg Z."/>
            <person name="Ruzzo W.L."/>
            <person name="Wloga D."/>
            <person name="Gaertig J."/>
            <person name="Frankel J."/>
            <person name="Tsao C.-C."/>
            <person name="Gorovsky M.A."/>
            <person name="Keeling P.J."/>
            <person name="Waller R.F."/>
            <person name="Patron N.J."/>
            <person name="Cherry J.M."/>
            <person name="Stover N.A."/>
            <person name="Krieger C.J."/>
            <person name="del Toro C."/>
            <person name="Ryder H.F."/>
            <person name="Williamson S.C."/>
            <person name="Barbeau R.A."/>
            <person name="Hamilton E.P."/>
            <person name="Orias E."/>
        </authorList>
    </citation>
    <scope>NUCLEOTIDE SEQUENCE [LARGE SCALE GENOMIC DNA]</scope>
    <source>
        <strain evidence="15">SB210</strain>
    </source>
</reference>
<feature type="transmembrane region" description="Helical" evidence="12">
    <location>
        <begin position="73"/>
        <end position="92"/>
    </location>
</feature>
<evidence type="ECO:0000256" key="8">
    <source>
        <dbReference type="ARBA" id="ARBA00023288"/>
    </source>
</evidence>
<dbReference type="GO" id="GO:0005794">
    <property type="term" value="C:Golgi apparatus"/>
    <property type="evidence" value="ECO:0007669"/>
    <property type="project" value="TreeGrafter"/>
</dbReference>
<evidence type="ECO:0000313" key="15">
    <source>
        <dbReference type="Proteomes" id="UP000009168"/>
    </source>
</evidence>
<feature type="compositionally biased region" description="Basic and acidic residues" evidence="11">
    <location>
        <begin position="347"/>
        <end position="359"/>
    </location>
</feature>
<feature type="region of interest" description="Disordered" evidence="11">
    <location>
        <begin position="347"/>
        <end position="375"/>
    </location>
</feature>